<dbReference type="InterPro" id="IPR000195">
    <property type="entry name" value="Rab-GAP-TBC_dom"/>
</dbReference>
<dbReference type="FunFam" id="1.10.8.270:FF:000136">
    <property type="entry name" value="Uncharacterized protein"/>
    <property type="match status" value="1"/>
</dbReference>
<dbReference type="PANTHER" id="PTHR22957">
    <property type="entry name" value="TBC1 DOMAIN FAMILY MEMBER GTPASE-ACTIVATING PROTEIN"/>
    <property type="match status" value="1"/>
</dbReference>
<dbReference type="SUPFAM" id="SSF47923">
    <property type="entry name" value="Ypt/Rab-GAP domain of gyp1p"/>
    <property type="match status" value="2"/>
</dbReference>
<organism evidence="2 3">
    <name type="scientific">Dictyostelium firmibasis</name>
    <dbReference type="NCBI Taxonomy" id="79012"/>
    <lineage>
        <taxon>Eukaryota</taxon>
        <taxon>Amoebozoa</taxon>
        <taxon>Evosea</taxon>
        <taxon>Eumycetozoa</taxon>
        <taxon>Dictyostelia</taxon>
        <taxon>Dictyosteliales</taxon>
        <taxon>Dictyosteliaceae</taxon>
        <taxon>Dictyostelium</taxon>
    </lineage>
</organism>
<dbReference type="PROSITE" id="PS50086">
    <property type="entry name" value="TBC_RABGAP"/>
    <property type="match status" value="1"/>
</dbReference>
<dbReference type="GO" id="GO:0005096">
    <property type="term" value="F:GTPase activator activity"/>
    <property type="evidence" value="ECO:0007669"/>
    <property type="project" value="TreeGrafter"/>
</dbReference>
<dbReference type="InterPro" id="IPR035969">
    <property type="entry name" value="Rab-GAP_TBC_sf"/>
</dbReference>
<dbReference type="PANTHER" id="PTHR22957:SF268">
    <property type="entry name" value="ANKYRIN REPEAT-CONTAINING PROTEIN"/>
    <property type="match status" value="1"/>
</dbReference>
<dbReference type="Gene3D" id="1.10.10.750">
    <property type="entry name" value="Ypt/Rab-GAP domain of gyp1p, domain 1"/>
    <property type="match status" value="1"/>
</dbReference>
<dbReference type="EMBL" id="JAVFKY010000002">
    <property type="protein sequence ID" value="KAK5580821.1"/>
    <property type="molecule type" value="Genomic_DNA"/>
</dbReference>
<reference evidence="2 3" key="1">
    <citation type="submission" date="2023-11" db="EMBL/GenBank/DDBJ databases">
        <title>Dfirmibasis_genome.</title>
        <authorList>
            <person name="Edelbroek B."/>
            <person name="Kjellin J."/>
            <person name="Jerlstrom-Hultqvist J."/>
            <person name="Soderbom F."/>
        </authorList>
    </citation>
    <scope>NUCLEOTIDE SEQUENCE [LARGE SCALE GENOMIC DNA]</scope>
    <source>
        <strain evidence="2 3">TNS-C-14</strain>
    </source>
</reference>
<evidence type="ECO:0000259" key="1">
    <source>
        <dbReference type="PROSITE" id="PS50086"/>
    </source>
</evidence>
<comment type="caution">
    <text evidence="2">The sequence shown here is derived from an EMBL/GenBank/DDBJ whole genome shotgun (WGS) entry which is preliminary data.</text>
</comment>
<evidence type="ECO:0000313" key="3">
    <source>
        <dbReference type="Proteomes" id="UP001344447"/>
    </source>
</evidence>
<dbReference type="Proteomes" id="UP001344447">
    <property type="component" value="Unassembled WGS sequence"/>
</dbReference>
<name>A0AAN7YW83_9MYCE</name>
<dbReference type="Gene3D" id="1.10.8.270">
    <property type="entry name" value="putative rabgap domain of human tbc1 domain family member 14 like domains"/>
    <property type="match status" value="1"/>
</dbReference>
<dbReference type="Gene3D" id="1.10.472.80">
    <property type="entry name" value="Ypt/Rab-GAP domain of gyp1p, domain 3"/>
    <property type="match status" value="1"/>
</dbReference>
<dbReference type="AlphaFoldDB" id="A0AAN7YW83"/>
<evidence type="ECO:0000313" key="2">
    <source>
        <dbReference type="EMBL" id="KAK5580821.1"/>
    </source>
</evidence>
<gene>
    <name evidence="2" type="ORF">RB653_000845</name>
</gene>
<dbReference type="SMART" id="SM00164">
    <property type="entry name" value="TBC"/>
    <property type="match status" value="1"/>
</dbReference>
<protein>
    <recommendedName>
        <fullName evidence="1">Rab-GAP TBC domain-containing protein</fullName>
    </recommendedName>
</protein>
<accession>A0AAN7YW83</accession>
<keyword evidence="3" id="KW-1185">Reference proteome</keyword>
<dbReference type="Pfam" id="PF00566">
    <property type="entry name" value="RabGAP-TBC"/>
    <property type="match status" value="1"/>
</dbReference>
<proteinExistence type="predicted"/>
<sequence>MACTEEEFTELLSGEVFIDMDKLIAISRHGIPDKVRSEVWKYLLGISKTDKSEEERVKKQQQQEYKEIDKNDSEITKKIRAHLKRYQNFNRDKSDTRIKIDWQSVEIRNKIENIIISYINYNNDIEYSFGMLAILGPFISTLQIESDIFFCYLAMMKKIEENLQIESLTLKLSRFIMYFRSVLPELFSHFEEEEINSNDWVTSWIQNFLSCELPIECTLRLWDTYLSGRLGLDLHVYVCLAILTNFSEELLELEHSEILSFLQHLPGIDIDQIIAQAYNIFDDIRANNEL</sequence>
<feature type="domain" description="Rab-GAP TBC" evidence="1">
    <location>
        <begin position="30"/>
        <end position="229"/>
    </location>
</feature>